<sequence length="233" mass="25819">MIGPPDSGSMIQAQQIQSPCVLSISPGNQMGIGAEIPTISIPALPAYRTMGEEHQESPSLMADKTSELLTGRVLEGPVESRRIAKRQDSTSGTTRTSVSHPYARLLAKKDSDAKRRKIWNHALEKHIFSPYELSTLGAPHRRTIYLSSLEAHIDRLHDQLLSCGLWPVAFDELEPFKGLNSKTAKSMVAGRQHEASLARLKLLELQRANENLEKELLQLEYASPKGLQPNGMY</sequence>
<keyword evidence="4" id="KW-1185">Reference proteome</keyword>
<gene>
    <name evidence="3" type="ORF">AAF712_000953</name>
</gene>
<evidence type="ECO:0000313" key="3">
    <source>
        <dbReference type="EMBL" id="KAL0072030.1"/>
    </source>
</evidence>
<reference evidence="3 4" key="1">
    <citation type="submission" date="2024-05" db="EMBL/GenBank/DDBJ databases">
        <title>A draft genome resource for the thread blight pathogen Marasmius tenuissimus strain MS-2.</title>
        <authorList>
            <person name="Yulfo-Soto G.E."/>
            <person name="Baruah I.K."/>
            <person name="Amoako-Attah I."/>
            <person name="Bukari Y."/>
            <person name="Meinhardt L.W."/>
            <person name="Bailey B.A."/>
            <person name="Cohen S.P."/>
        </authorList>
    </citation>
    <scope>NUCLEOTIDE SEQUENCE [LARGE SCALE GENOMIC DNA]</scope>
    <source>
        <strain evidence="3 4">MS-2</strain>
    </source>
</reference>
<feature type="compositionally biased region" description="Basic and acidic residues" evidence="2">
    <location>
        <begin position="79"/>
        <end position="88"/>
    </location>
</feature>
<comment type="caution">
    <text evidence="3">The sequence shown here is derived from an EMBL/GenBank/DDBJ whole genome shotgun (WGS) entry which is preliminary data.</text>
</comment>
<feature type="coiled-coil region" evidence="1">
    <location>
        <begin position="195"/>
        <end position="222"/>
    </location>
</feature>
<evidence type="ECO:0000313" key="4">
    <source>
        <dbReference type="Proteomes" id="UP001437256"/>
    </source>
</evidence>
<dbReference type="EMBL" id="JBBXMP010000002">
    <property type="protein sequence ID" value="KAL0072030.1"/>
    <property type="molecule type" value="Genomic_DNA"/>
</dbReference>
<evidence type="ECO:0000256" key="2">
    <source>
        <dbReference type="SAM" id="MobiDB-lite"/>
    </source>
</evidence>
<keyword evidence="1" id="KW-0175">Coiled coil</keyword>
<dbReference type="Proteomes" id="UP001437256">
    <property type="component" value="Unassembled WGS sequence"/>
</dbReference>
<protein>
    <submittedName>
        <fullName evidence="3">Uncharacterized protein</fullName>
    </submittedName>
</protein>
<evidence type="ECO:0000256" key="1">
    <source>
        <dbReference type="SAM" id="Coils"/>
    </source>
</evidence>
<feature type="region of interest" description="Disordered" evidence="2">
    <location>
        <begin position="79"/>
        <end position="102"/>
    </location>
</feature>
<name>A0ABR3ADN9_9AGAR</name>
<organism evidence="3 4">
    <name type="scientific">Marasmius tenuissimus</name>
    <dbReference type="NCBI Taxonomy" id="585030"/>
    <lineage>
        <taxon>Eukaryota</taxon>
        <taxon>Fungi</taxon>
        <taxon>Dikarya</taxon>
        <taxon>Basidiomycota</taxon>
        <taxon>Agaricomycotina</taxon>
        <taxon>Agaricomycetes</taxon>
        <taxon>Agaricomycetidae</taxon>
        <taxon>Agaricales</taxon>
        <taxon>Marasmiineae</taxon>
        <taxon>Marasmiaceae</taxon>
        <taxon>Marasmius</taxon>
    </lineage>
</organism>
<feature type="compositionally biased region" description="Polar residues" evidence="2">
    <location>
        <begin position="89"/>
        <end position="99"/>
    </location>
</feature>
<proteinExistence type="predicted"/>
<accession>A0ABR3ADN9</accession>